<feature type="region of interest" description="Disordered" evidence="1">
    <location>
        <begin position="1"/>
        <end position="61"/>
    </location>
</feature>
<comment type="caution">
    <text evidence="2">The sequence shown here is derived from an EMBL/GenBank/DDBJ whole genome shotgun (WGS) entry which is preliminary data.</text>
</comment>
<dbReference type="Proteomes" id="UP001479290">
    <property type="component" value="Unassembled WGS sequence"/>
</dbReference>
<evidence type="ECO:0000313" key="2">
    <source>
        <dbReference type="EMBL" id="KAK9959985.1"/>
    </source>
</evidence>
<feature type="compositionally biased region" description="Acidic residues" evidence="1">
    <location>
        <begin position="1"/>
        <end position="12"/>
    </location>
</feature>
<gene>
    <name evidence="2" type="ORF">ABG768_010066</name>
</gene>
<keyword evidence="3" id="KW-1185">Reference proteome</keyword>
<dbReference type="EMBL" id="JAWDJR010000017">
    <property type="protein sequence ID" value="KAK9959985.1"/>
    <property type="molecule type" value="Genomic_DNA"/>
</dbReference>
<feature type="compositionally biased region" description="Low complexity" evidence="1">
    <location>
        <begin position="13"/>
        <end position="23"/>
    </location>
</feature>
<reference evidence="2 3" key="1">
    <citation type="submission" date="2024-05" db="EMBL/GenBank/DDBJ databases">
        <title>A high-quality chromosomal-level genome assembly of Topmouth culter (Culter alburnus).</title>
        <authorList>
            <person name="Zhao H."/>
        </authorList>
    </citation>
    <scope>NUCLEOTIDE SEQUENCE [LARGE SCALE GENOMIC DNA]</scope>
    <source>
        <strain evidence="2">CATC2023</strain>
        <tissue evidence="2">Muscle</tissue>
    </source>
</reference>
<organism evidence="2 3">
    <name type="scientific">Culter alburnus</name>
    <name type="common">Topmouth culter</name>
    <dbReference type="NCBI Taxonomy" id="194366"/>
    <lineage>
        <taxon>Eukaryota</taxon>
        <taxon>Metazoa</taxon>
        <taxon>Chordata</taxon>
        <taxon>Craniata</taxon>
        <taxon>Vertebrata</taxon>
        <taxon>Euteleostomi</taxon>
        <taxon>Actinopterygii</taxon>
        <taxon>Neopterygii</taxon>
        <taxon>Teleostei</taxon>
        <taxon>Ostariophysi</taxon>
        <taxon>Cypriniformes</taxon>
        <taxon>Xenocyprididae</taxon>
        <taxon>Xenocypridinae</taxon>
        <taxon>Culter</taxon>
    </lineage>
</organism>
<dbReference type="AlphaFoldDB" id="A0AAW1ZF53"/>
<feature type="non-terminal residue" evidence="2">
    <location>
        <position position="61"/>
    </location>
</feature>
<proteinExistence type="predicted"/>
<evidence type="ECO:0000313" key="3">
    <source>
        <dbReference type="Proteomes" id="UP001479290"/>
    </source>
</evidence>
<accession>A0AAW1ZF53</accession>
<protein>
    <submittedName>
        <fullName evidence="2">Uncharacterized protein</fullName>
    </submittedName>
</protein>
<evidence type="ECO:0000256" key="1">
    <source>
        <dbReference type="SAM" id="MobiDB-lite"/>
    </source>
</evidence>
<name>A0AAW1ZF53_CULAL</name>
<sequence length="61" mass="6955">MVEDESTEELTEEQTTAVPAVEEMTMEEPEEGGTRVEWRGKKRKGRRQGAGWNQRGQTSMV</sequence>